<feature type="domain" description="Helicase ATP-binding" evidence="8">
    <location>
        <begin position="71"/>
        <end position="244"/>
    </location>
</feature>
<dbReference type="Proteomes" id="UP000256970">
    <property type="component" value="Unassembled WGS sequence"/>
</dbReference>
<dbReference type="SMART" id="SM00490">
    <property type="entry name" value="HELICc"/>
    <property type="match status" value="1"/>
</dbReference>
<feature type="domain" description="Helicase C-terminal" evidence="9">
    <location>
        <begin position="267"/>
        <end position="417"/>
    </location>
</feature>
<dbReference type="GO" id="GO:0005524">
    <property type="term" value="F:ATP binding"/>
    <property type="evidence" value="ECO:0007669"/>
    <property type="project" value="UniProtKB-KW"/>
</dbReference>
<gene>
    <name evidence="11" type="ORF">BQ4739_LOCUS12948</name>
</gene>
<keyword evidence="1 6" id="KW-0547">Nucleotide-binding</keyword>
<feature type="short sequence motif" description="Q motif" evidence="5">
    <location>
        <begin position="40"/>
        <end position="68"/>
    </location>
</feature>
<accession>A0A383W6J0</accession>
<evidence type="ECO:0000313" key="11">
    <source>
        <dbReference type="EMBL" id="SZX72803.1"/>
    </source>
</evidence>
<dbReference type="PANTHER" id="PTHR47959:SF8">
    <property type="entry name" value="RNA HELICASE"/>
    <property type="match status" value="1"/>
</dbReference>
<dbReference type="STRING" id="3088.A0A383W6J0"/>
<dbReference type="InterPro" id="IPR014014">
    <property type="entry name" value="RNA_helicase_DEAD_Q_motif"/>
</dbReference>
<dbReference type="Pfam" id="PF00271">
    <property type="entry name" value="Helicase_C"/>
    <property type="match status" value="1"/>
</dbReference>
<keyword evidence="4 6" id="KW-0067">ATP-binding</keyword>
<keyword evidence="2 6" id="KW-0378">Hydrolase</keyword>
<dbReference type="PROSITE" id="PS00039">
    <property type="entry name" value="DEAD_ATP_HELICASE"/>
    <property type="match status" value="1"/>
</dbReference>
<dbReference type="PROSITE" id="PS51192">
    <property type="entry name" value="HELICASE_ATP_BIND_1"/>
    <property type="match status" value="1"/>
</dbReference>
<name>A0A383W6J0_TETOB</name>
<feature type="compositionally biased region" description="Basic residues" evidence="7">
    <location>
        <begin position="22"/>
        <end position="38"/>
    </location>
</feature>
<dbReference type="GO" id="GO:0016787">
    <property type="term" value="F:hydrolase activity"/>
    <property type="evidence" value="ECO:0007669"/>
    <property type="project" value="UniProtKB-KW"/>
</dbReference>
<evidence type="ECO:0000259" key="9">
    <source>
        <dbReference type="PROSITE" id="PS51194"/>
    </source>
</evidence>
<evidence type="ECO:0000256" key="6">
    <source>
        <dbReference type="RuleBase" id="RU000492"/>
    </source>
</evidence>
<dbReference type="Gene3D" id="3.40.50.300">
    <property type="entry name" value="P-loop containing nucleotide triphosphate hydrolases"/>
    <property type="match status" value="2"/>
</dbReference>
<evidence type="ECO:0000256" key="2">
    <source>
        <dbReference type="ARBA" id="ARBA00022801"/>
    </source>
</evidence>
<evidence type="ECO:0000256" key="4">
    <source>
        <dbReference type="ARBA" id="ARBA00022840"/>
    </source>
</evidence>
<evidence type="ECO:0000256" key="7">
    <source>
        <dbReference type="SAM" id="MobiDB-lite"/>
    </source>
</evidence>
<dbReference type="CDD" id="cd18787">
    <property type="entry name" value="SF2_C_DEAD"/>
    <property type="match status" value="1"/>
</dbReference>
<evidence type="ECO:0008006" key="13">
    <source>
        <dbReference type="Google" id="ProtNLM"/>
    </source>
</evidence>
<evidence type="ECO:0000256" key="1">
    <source>
        <dbReference type="ARBA" id="ARBA00022741"/>
    </source>
</evidence>
<dbReference type="SUPFAM" id="SSF52540">
    <property type="entry name" value="P-loop containing nucleoside triphosphate hydrolases"/>
    <property type="match status" value="1"/>
</dbReference>
<dbReference type="InterPro" id="IPR001650">
    <property type="entry name" value="Helicase_C-like"/>
</dbReference>
<keyword evidence="12" id="KW-1185">Reference proteome</keyword>
<dbReference type="Pfam" id="PF00270">
    <property type="entry name" value="DEAD"/>
    <property type="match status" value="1"/>
</dbReference>
<reference evidence="11 12" key="1">
    <citation type="submission" date="2016-10" db="EMBL/GenBank/DDBJ databases">
        <authorList>
            <person name="Cai Z."/>
        </authorList>
    </citation>
    <scope>NUCLEOTIDE SEQUENCE [LARGE SCALE GENOMIC DNA]</scope>
</reference>
<dbReference type="InterPro" id="IPR014001">
    <property type="entry name" value="Helicase_ATP-bd"/>
</dbReference>
<dbReference type="GO" id="GO:0003676">
    <property type="term" value="F:nucleic acid binding"/>
    <property type="evidence" value="ECO:0007669"/>
    <property type="project" value="InterPro"/>
</dbReference>
<dbReference type="PROSITE" id="PS51194">
    <property type="entry name" value="HELICASE_CTER"/>
    <property type="match status" value="1"/>
</dbReference>
<dbReference type="AlphaFoldDB" id="A0A383W6J0"/>
<protein>
    <recommendedName>
        <fullName evidence="13">RNA helicase</fullName>
    </recommendedName>
</protein>
<dbReference type="GO" id="GO:0003724">
    <property type="term" value="F:RNA helicase activity"/>
    <property type="evidence" value="ECO:0007669"/>
    <property type="project" value="InterPro"/>
</dbReference>
<evidence type="ECO:0000259" key="8">
    <source>
        <dbReference type="PROSITE" id="PS51192"/>
    </source>
</evidence>
<dbReference type="InterPro" id="IPR011545">
    <property type="entry name" value="DEAD/DEAH_box_helicase_dom"/>
</dbReference>
<dbReference type="InterPro" id="IPR050079">
    <property type="entry name" value="DEAD_box_RNA_helicase"/>
</dbReference>
<evidence type="ECO:0000259" key="10">
    <source>
        <dbReference type="PROSITE" id="PS51195"/>
    </source>
</evidence>
<feature type="region of interest" description="Disordered" evidence="7">
    <location>
        <begin position="21"/>
        <end position="40"/>
    </location>
</feature>
<dbReference type="InterPro" id="IPR027417">
    <property type="entry name" value="P-loop_NTPase"/>
</dbReference>
<sequence length="545" mass="57808">MAAAGGEVVEFGWEDAEAKKPLSGRRAKVRKEQKKKNKSGTFESMGLAPWLIRAIRRKGYRLPTPIQRRTIPIILQGADVIGMARTGSGKTAAFVLPMLHKLAAHAPKAGARGLILSPTRELALQTHKVVRELGKGSTLRTAVLVGGDAMEAQFAELAACPDVIVATPGRLLHHLAEVQGFGLGSVEYCVFDEADRMFEMGFAEQVKEIVGRLREARQTLMFSATLPRSLADFAAAGLSSPQLVRLDADRKLSPDLALAFFTVRAEDKAAALLWLVREGLPQGSSTLVFASTRHHVEFLHNLMGHEGVPAACVFGSMDQTARKIHVAKFRAGKVSLLITTDVAARGIDIPLIDNVINYDFPAKPELFVHRCGRAARAGKAGSALCLLSREELPFLLDLHLYLGRTVSPAPATPDPQAVAAAADAVAGTGGLVAAAAAGSAASAASSYGSFPPLLLEPLVDHVRQLTEAQQDLGGMSRSLGNAYALYLKTRPSASSESAKRAKQLPPEGPHPLLLAKMQQQGGAKYNMQVRVWGGGQAGAASAAAA</sequence>
<feature type="domain" description="DEAD-box RNA helicase Q" evidence="10">
    <location>
        <begin position="40"/>
        <end position="68"/>
    </location>
</feature>
<evidence type="ECO:0000256" key="3">
    <source>
        <dbReference type="ARBA" id="ARBA00022806"/>
    </source>
</evidence>
<evidence type="ECO:0000313" key="12">
    <source>
        <dbReference type="Proteomes" id="UP000256970"/>
    </source>
</evidence>
<dbReference type="PANTHER" id="PTHR47959">
    <property type="entry name" value="ATP-DEPENDENT RNA HELICASE RHLE-RELATED"/>
    <property type="match status" value="1"/>
</dbReference>
<keyword evidence="3 6" id="KW-0347">Helicase</keyword>
<comment type="similarity">
    <text evidence="6">Belongs to the DEAD box helicase family.</text>
</comment>
<dbReference type="InterPro" id="IPR000629">
    <property type="entry name" value="RNA-helicase_DEAD-box_CS"/>
</dbReference>
<dbReference type="GO" id="GO:0005829">
    <property type="term" value="C:cytosol"/>
    <property type="evidence" value="ECO:0007669"/>
    <property type="project" value="TreeGrafter"/>
</dbReference>
<dbReference type="SMART" id="SM00487">
    <property type="entry name" value="DEXDc"/>
    <property type="match status" value="1"/>
</dbReference>
<dbReference type="EMBL" id="FNXT01001163">
    <property type="protein sequence ID" value="SZX72803.1"/>
    <property type="molecule type" value="Genomic_DNA"/>
</dbReference>
<proteinExistence type="inferred from homology"/>
<organism evidence="11 12">
    <name type="scientific">Tetradesmus obliquus</name>
    <name type="common">Green alga</name>
    <name type="synonym">Acutodesmus obliquus</name>
    <dbReference type="NCBI Taxonomy" id="3088"/>
    <lineage>
        <taxon>Eukaryota</taxon>
        <taxon>Viridiplantae</taxon>
        <taxon>Chlorophyta</taxon>
        <taxon>core chlorophytes</taxon>
        <taxon>Chlorophyceae</taxon>
        <taxon>CS clade</taxon>
        <taxon>Sphaeropleales</taxon>
        <taxon>Scenedesmaceae</taxon>
        <taxon>Tetradesmus</taxon>
    </lineage>
</organism>
<evidence type="ECO:0000256" key="5">
    <source>
        <dbReference type="PROSITE-ProRule" id="PRU00552"/>
    </source>
</evidence>
<dbReference type="PROSITE" id="PS51195">
    <property type="entry name" value="Q_MOTIF"/>
    <property type="match status" value="1"/>
</dbReference>